<dbReference type="PANTHER" id="PTHR37984:SF5">
    <property type="entry name" value="PROTEIN NYNRIN-LIKE"/>
    <property type="match status" value="1"/>
</dbReference>
<keyword evidence="13" id="KW-1185">Reference proteome</keyword>
<dbReference type="AlphaFoldDB" id="A0AAE1WD90"/>
<dbReference type="GO" id="GO:0004519">
    <property type="term" value="F:endonuclease activity"/>
    <property type="evidence" value="ECO:0007669"/>
    <property type="project" value="UniProtKB-KW"/>
</dbReference>
<dbReference type="InterPro" id="IPR043128">
    <property type="entry name" value="Rev_trsase/Diguanyl_cyclase"/>
</dbReference>
<evidence type="ECO:0000259" key="10">
    <source>
        <dbReference type="Pfam" id="PF00078"/>
    </source>
</evidence>
<evidence type="ECO:0000259" key="11">
    <source>
        <dbReference type="Pfam" id="PF17919"/>
    </source>
</evidence>
<evidence type="ECO:0000256" key="9">
    <source>
        <dbReference type="SAM" id="Coils"/>
    </source>
</evidence>
<reference evidence="12" key="2">
    <citation type="journal article" date="2024" name="Plant">
        <title>Genomic evolution and insights into agronomic trait innovations of Sesamum species.</title>
        <authorList>
            <person name="Miao H."/>
            <person name="Wang L."/>
            <person name="Qu L."/>
            <person name="Liu H."/>
            <person name="Sun Y."/>
            <person name="Le M."/>
            <person name="Wang Q."/>
            <person name="Wei S."/>
            <person name="Zheng Y."/>
            <person name="Lin W."/>
            <person name="Duan Y."/>
            <person name="Cao H."/>
            <person name="Xiong S."/>
            <person name="Wang X."/>
            <person name="Wei L."/>
            <person name="Li C."/>
            <person name="Ma Q."/>
            <person name="Ju M."/>
            <person name="Zhao R."/>
            <person name="Li G."/>
            <person name="Mu C."/>
            <person name="Tian Q."/>
            <person name="Mei H."/>
            <person name="Zhang T."/>
            <person name="Gao T."/>
            <person name="Zhang H."/>
        </authorList>
    </citation>
    <scope>NUCLEOTIDE SEQUENCE</scope>
    <source>
        <strain evidence="12">K16</strain>
    </source>
</reference>
<dbReference type="EMBL" id="JACGWL010000012">
    <property type="protein sequence ID" value="KAK4391180.1"/>
    <property type="molecule type" value="Genomic_DNA"/>
</dbReference>
<keyword evidence="9" id="KW-0175">Coiled coil</keyword>
<dbReference type="GO" id="GO:0008233">
    <property type="term" value="F:peptidase activity"/>
    <property type="evidence" value="ECO:0007669"/>
    <property type="project" value="UniProtKB-KW"/>
</dbReference>
<dbReference type="InterPro" id="IPR000477">
    <property type="entry name" value="RT_dom"/>
</dbReference>
<dbReference type="InterPro" id="IPR041577">
    <property type="entry name" value="RT_RNaseH_2"/>
</dbReference>
<keyword evidence="7" id="KW-0695">RNA-directed DNA polymerase</keyword>
<keyword evidence="6" id="KW-0378">Hydrolase</keyword>
<feature type="domain" description="Reverse transcriptase" evidence="10">
    <location>
        <begin position="93"/>
        <end position="169"/>
    </location>
</feature>
<dbReference type="FunFam" id="3.30.70.270:FF:000020">
    <property type="entry name" value="Transposon Tf2-6 polyprotein-like Protein"/>
    <property type="match status" value="1"/>
</dbReference>
<evidence type="ECO:0000256" key="8">
    <source>
        <dbReference type="ARBA" id="ARBA00023268"/>
    </source>
</evidence>
<dbReference type="InterPro" id="IPR043502">
    <property type="entry name" value="DNA/RNA_pol_sf"/>
</dbReference>
<dbReference type="PANTHER" id="PTHR37984">
    <property type="entry name" value="PROTEIN CBG26694"/>
    <property type="match status" value="1"/>
</dbReference>
<dbReference type="Proteomes" id="UP001289374">
    <property type="component" value="Unassembled WGS sequence"/>
</dbReference>
<evidence type="ECO:0000256" key="7">
    <source>
        <dbReference type="ARBA" id="ARBA00022918"/>
    </source>
</evidence>
<keyword evidence="3" id="KW-0548">Nucleotidyltransferase</keyword>
<dbReference type="FunFam" id="3.10.10.10:FF:000007">
    <property type="entry name" value="Retrovirus-related Pol polyprotein from transposon 17.6-like Protein"/>
    <property type="match status" value="1"/>
</dbReference>
<evidence type="ECO:0000256" key="6">
    <source>
        <dbReference type="ARBA" id="ARBA00022801"/>
    </source>
</evidence>
<accession>A0AAE1WD90</accession>
<dbReference type="GO" id="GO:0006508">
    <property type="term" value="P:proteolysis"/>
    <property type="evidence" value="ECO:0007669"/>
    <property type="project" value="UniProtKB-KW"/>
</dbReference>
<keyword evidence="8" id="KW-0511">Multifunctional enzyme</keyword>
<name>A0AAE1WD90_9LAMI</name>
<reference evidence="12" key="1">
    <citation type="submission" date="2020-06" db="EMBL/GenBank/DDBJ databases">
        <authorList>
            <person name="Li T."/>
            <person name="Hu X."/>
            <person name="Zhang T."/>
            <person name="Song X."/>
            <person name="Zhang H."/>
            <person name="Dai N."/>
            <person name="Sheng W."/>
            <person name="Hou X."/>
            <person name="Wei L."/>
        </authorList>
    </citation>
    <scope>NUCLEOTIDE SEQUENCE</scope>
    <source>
        <strain evidence="12">K16</strain>
        <tissue evidence="12">Leaf</tissue>
    </source>
</reference>
<evidence type="ECO:0000256" key="5">
    <source>
        <dbReference type="ARBA" id="ARBA00022759"/>
    </source>
</evidence>
<organism evidence="12 13">
    <name type="scientific">Sesamum angolense</name>
    <dbReference type="NCBI Taxonomy" id="2727404"/>
    <lineage>
        <taxon>Eukaryota</taxon>
        <taxon>Viridiplantae</taxon>
        <taxon>Streptophyta</taxon>
        <taxon>Embryophyta</taxon>
        <taxon>Tracheophyta</taxon>
        <taxon>Spermatophyta</taxon>
        <taxon>Magnoliopsida</taxon>
        <taxon>eudicotyledons</taxon>
        <taxon>Gunneridae</taxon>
        <taxon>Pentapetalae</taxon>
        <taxon>asterids</taxon>
        <taxon>lamiids</taxon>
        <taxon>Lamiales</taxon>
        <taxon>Pedaliaceae</taxon>
        <taxon>Sesamum</taxon>
    </lineage>
</organism>
<dbReference type="Gene3D" id="3.30.70.270">
    <property type="match status" value="2"/>
</dbReference>
<dbReference type="Gene3D" id="3.10.20.370">
    <property type="match status" value="1"/>
</dbReference>
<keyword evidence="2" id="KW-0808">Transferase</keyword>
<dbReference type="Pfam" id="PF00078">
    <property type="entry name" value="RVT_1"/>
    <property type="match status" value="1"/>
</dbReference>
<dbReference type="Pfam" id="PF17919">
    <property type="entry name" value="RT_RNaseH_2"/>
    <property type="match status" value="1"/>
</dbReference>
<protein>
    <submittedName>
        <fullName evidence="12">Retrovirus-related Pol polyprotein from transposon</fullName>
    </submittedName>
</protein>
<sequence>MRARKERNLCYNYDEIFVLGHKCKVRYSYMLMNEEEVQAYDEENEHMEEQGGEAEIEDVTVSINAMHGNNFEDIFQEPQSLPPKRNIEHIIELMPDAIPKKQQPYSFPIPVIDELLDELHGARYFSKIDLRSGYFQIRMREEDISKTSFTTHSGHYEFLVMPFGVSTDPQKVQCMRNWPAPTSVKALRGFLGLTGYYRKFIKGYGIISKPLTTLLKMEGFLWNEEAEAAFNKLKEVMCTAPVLALPDFTKPFVVEIDACGRGIGAVLMQEGRPIANLSKALATKNLGLLTYEKEFLALLLAVTKWKHYLQGHHFIIRTDQNSLKHILDQRVDSVLQQKWITKLLGLSYEVQNKKGNENRDVDALSKGN</sequence>
<evidence type="ECO:0000256" key="3">
    <source>
        <dbReference type="ARBA" id="ARBA00022695"/>
    </source>
</evidence>
<evidence type="ECO:0000256" key="2">
    <source>
        <dbReference type="ARBA" id="ARBA00022679"/>
    </source>
</evidence>
<evidence type="ECO:0000313" key="13">
    <source>
        <dbReference type="Proteomes" id="UP001289374"/>
    </source>
</evidence>
<feature type="domain" description="Reverse transcriptase/retrotransposon-derived protein RNase H-like" evidence="11">
    <location>
        <begin position="222"/>
        <end position="316"/>
    </location>
</feature>
<feature type="coiled-coil region" evidence="9">
    <location>
        <begin position="30"/>
        <end position="57"/>
    </location>
</feature>
<keyword evidence="4" id="KW-0540">Nuclease</keyword>
<dbReference type="Gene3D" id="3.10.10.10">
    <property type="entry name" value="HIV Type 1 Reverse Transcriptase, subunit A, domain 1"/>
    <property type="match status" value="1"/>
</dbReference>
<dbReference type="InterPro" id="IPR050951">
    <property type="entry name" value="Retrovirus_Pol_polyprotein"/>
</dbReference>
<dbReference type="SUPFAM" id="SSF56672">
    <property type="entry name" value="DNA/RNA polymerases"/>
    <property type="match status" value="1"/>
</dbReference>
<keyword evidence="5" id="KW-0255">Endonuclease</keyword>
<comment type="caution">
    <text evidence="12">The sequence shown here is derived from an EMBL/GenBank/DDBJ whole genome shotgun (WGS) entry which is preliminary data.</text>
</comment>
<evidence type="ECO:0000313" key="12">
    <source>
        <dbReference type="EMBL" id="KAK4391180.1"/>
    </source>
</evidence>
<dbReference type="GO" id="GO:0003964">
    <property type="term" value="F:RNA-directed DNA polymerase activity"/>
    <property type="evidence" value="ECO:0007669"/>
    <property type="project" value="UniProtKB-KW"/>
</dbReference>
<proteinExistence type="predicted"/>
<gene>
    <name evidence="12" type="ORF">Sango_2181300</name>
</gene>
<evidence type="ECO:0000256" key="1">
    <source>
        <dbReference type="ARBA" id="ARBA00022670"/>
    </source>
</evidence>
<keyword evidence="1" id="KW-0645">Protease</keyword>
<dbReference type="CDD" id="cd09274">
    <property type="entry name" value="RNase_HI_RT_Ty3"/>
    <property type="match status" value="1"/>
</dbReference>
<dbReference type="CDD" id="cd01647">
    <property type="entry name" value="RT_LTR"/>
    <property type="match status" value="1"/>
</dbReference>
<evidence type="ECO:0000256" key="4">
    <source>
        <dbReference type="ARBA" id="ARBA00022722"/>
    </source>
</evidence>